<dbReference type="VEuPathDB" id="FungiDB:HpaG808749"/>
<reference evidence="2" key="1">
    <citation type="journal article" date="2010" name="Science">
        <title>Signatures of adaptation to obligate biotrophy in the Hyaloperonospora arabidopsidis genome.</title>
        <authorList>
            <person name="Baxter L."/>
            <person name="Tripathy S."/>
            <person name="Ishaque N."/>
            <person name="Boot N."/>
            <person name="Cabral A."/>
            <person name="Kemen E."/>
            <person name="Thines M."/>
            <person name="Ah-Fong A."/>
            <person name="Anderson R."/>
            <person name="Badejoko W."/>
            <person name="Bittner-Eddy P."/>
            <person name="Boore J.L."/>
            <person name="Chibucos M.C."/>
            <person name="Coates M."/>
            <person name="Dehal P."/>
            <person name="Delehaunty K."/>
            <person name="Dong S."/>
            <person name="Downton P."/>
            <person name="Dumas B."/>
            <person name="Fabro G."/>
            <person name="Fronick C."/>
            <person name="Fuerstenberg S.I."/>
            <person name="Fulton L."/>
            <person name="Gaulin E."/>
            <person name="Govers F."/>
            <person name="Hughes L."/>
            <person name="Humphray S."/>
            <person name="Jiang R.H."/>
            <person name="Judelson H."/>
            <person name="Kamoun S."/>
            <person name="Kyung K."/>
            <person name="Meijer H."/>
            <person name="Minx P."/>
            <person name="Morris P."/>
            <person name="Nelson J."/>
            <person name="Phuntumart V."/>
            <person name="Qutob D."/>
            <person name="Rehmany A."/>
            <person name="Rougon-Cardoso A."/>
            <person name="Ryden P."/>
            <person name="Torto-Alalibo T."/>
            <person name="Studholme D."/>
            <person name="Wang Y."/>
            <person name="Win J."/>
            <person name="Wood J."/>
            <person name="Clifton S.W."/>
            <person name="Rogers J."/>
            <person name="Van den Ackerveken G."/>
            <person name="Jones J.D."/>
            <person name="McDowell J.M."/>
            <person name="Beynon J."/>
            <person name="Tyler B.M."/>
        </authorList>
    </citation>
    <scope>NUCLEOTIDE SEQUENCE [LARGE SCALE GENOMIC DNA]</scope>
    <source>
        <strain evidence="2">Emoy2</strain>
    </source>
</reference>
<dbReference type="AlphaFoldDB" id="M4BQR0"/>
<sequence length="127" mass="13925">MSHHIFTSGGAAHKVKYSVAPASASFASLDTAINVAAYTNEDITDAVNPFFPGSIMKSWSCEDPYRSAIRKSRGSCPYRKAVCCAPRFCCQHCSHKVARHNTRSSLLLARKTIIIQRVVGVVARPRN</sequence>
<name>M4BQR0_HYAAE</name>
<dbReference type="InParanoid" id="M4BQR0"/>
<keyword evidence="2" id="KW-1185">Reference proteome</keyword>
<accession>M4BQR0</accession>
<evidence type="ECO:0000313" key="2">
    <source>
        <dbReference type="Proteomes" id="UP000011713"/>
    </source>
</evidence>
<dbReference type="Proteomes" id="UP000011713">
    <property type="component" value="Unassembled WGS sequence"/>
</dbReference>
<protein>
    <submittedName>
        <fullName evidence="1">Uncharacterized protein</fullName>
    </submittedName>
</protein>
<proteinExistence type="predicted"/>
<dbReference type="HOGENOM" id="CLU_1974798_0_0_1"/>
<evidence type="ECO:0000313" key="1">
    <source>
        <dbReference type="EnsemblProtists" id="HpaP808749"/>
    </source>
</evidence>
<dbReference type="EMBL" id="JH598593">
    <property type="status" value="NOT_ANNOTATED_CDS"/>
    <property type="molecule type" value="Genomic_DNA"/>
</dbReference>
<reference evidence="1" key="2">
    <citation type="submission" date="2015-06" db="UniProtKB">
        <authorList>
            <consortium name="EnsemblProtists"/>
        </authorList>
    </citation>
    <scope>IDENTIFICATION</scope>
    <source>
        <strain evidence="1">Emoy2</strain>
    </source>
</reference>
<dbReference type="EnsemblProtists" id="HpaT808749">
    <property type="protein sequence ID" value="HpaP808749"/>
    <property type="gene ID" value="HpaG808749"/>
</dbReference>
<organism evidence="1 2">
    <name type="scientific">Hyaloperonospora arabidopsidis (strain Emoy2)</name>
    <name type="common">Downy mildew agent</name>
    <name type="synonym">Peronospora arabidopsidis</name>
    <dbReference type="NCBI Taxonomy" id="559515"/>
    <lineage>
        <taxon>Eukaryota</taxon>
        <taxon>Sar</taxon>
        <taxon>Stramenopiles</taxon>
        <taxon>Oomycota</taxon>
        <taxon>Peronosporomycetes</taxon>
        <taxon>Peronosporales</taxon>
        <taxon>Peronosporaceae</taxon>
        <taxon>Hyaloperonospora</taxon>
    </lineage>
</organism>